<comment type="catalytic activity">
    <reaction evidence="8">
        <text>N(4)-(alpha-D-Man-(1-&gt;2)-alpha-D-Man-(1-&gt;2)-alpha-D-Man-(1-&gt;3)-[alpha-D-Man-(1-&gt;3)-[alpha-D-Man-(1-&gt;2)-alpha-D-Man-(1-&gt;6)]-alpha-D-Man-(1-&gt;6)]-beta-D-Man-(1-&gt;4)-beta-D-GlcNAc-(1-&gt;4)-beta-D-GlcNAc)-L-asparaginyl-[protein] (N-glucan mannose isomer 8A1,2,3B1,3) + 3 H2O = N(4)-(alpha-D-Man-(1-&gt;3)-[alpha-D-Man-(1-&gt;3)-[alpha-D-Man-(1-&gt;6)]-alpha-D-Man-(1-&gt;6)]-beta-D-Man-(1-&gt;4)-beta-D-GlcNAc-(1-&gt;4)-beta-D-GlcNAc)-L-asparaginyl-[protein] (N-glucan mannose isomer 5A1,2) + 3 beta-D-mannose</text>
        <dbReference type="Rhea" id="RHEA:56028"/>
        <dbReference type="Rhea" id="RHEA-COMP:14358"/>
        <dbReference type="Rhea" id="RHEA-COMP:14367"/>
        <dbReference type="ChEBI" id="CHEBI:15377"/>
        <dbReference type="ChEBI" id="CHEBI:28563"/>
        <dbReference type="ChEBI" id="CHEBI:59087"/>
        <dbReference type="ChEBI" id="CHEBI:60628"/>
        <dbReference type="EC" id="3.2.1.113"/>
    </reaction>
</comment>
<feature type="active site" evidence="10">
    <location>
        <position position="310"/>
    </location>
</feature>
<evidence type="ECO:0000256" key="1">
    <source>
        <dbReference type="ARBA" id="ARBA00001913"/>
    </source>
</evidence>
<evidence type="ECO:0000256" key="11">
    <source>
        <dbReference type="PIRSR" id="PIRSR601382-2"/>
    </source>
</evidence>
<dbReference type="HOGENOM" id="CLU_003818_3_0_1"/>
<dbReference type="GO" id="GO:0005975">
    <property type="term" value="P:carbohydrate metabolic process"/>
    <property type="evidence" value="ECO:0007669"/>
    <property type="project" value="InterPro"/>
</dbReference>
<evidence type="ECO:0000256" key="9">
    <source>
        <dbReference type="ARBA" id="ARBA00048605"/>
    </source>
</evidence>
<dbReference type="InterPro" id="IPR001382">
    <property type="entry name" value="Glyco_hydro_47"/>
</dbReference>
<dbReference type="InterPro" id="IPR050749">
    <property type="entry name" value="Glycosyl_Hydrolase_47"/>
</dbReference>
<keyword evidence="5 13" id="KW-0378">Hydrolase</keyword>
<dbReference type="Gene3D" id="1.50.10.10">
    <property type="match status" value="1"/>
</dbReference>
<evidence type="ECO:0000256" key="7">
    <source>
        <dbReference type="ARBA" id="ARBA00023157"/>
    </source>
</evidence>
<gene>
    <name evidence="15" type="ORF">GALMADRAFT_256675</name>
</gene>
<evidence type="ECO:0000256" key="13">
    <source>
        <dbReference type="RuleBase" id="RU361193"/>
    </source>
</evidence>
<dbReference type="PANTHER" id="PTHR11742">
    <property type="entry name" value="MANNOSYL-OLIGOSACCHARIDE ALPHA-1,2-MANNOSIDASE-RELATED"/>
    <property type="match status" value="1"/>
</dbReference>
<dbReference type="PANTHER" id="PTHR11742:SF55">
    <property type="entry name" value="ENDOPLASMIC RETICULUM MANNOSYL-OLIGOSACCHARIDE 1,2-ALPHA-MANNOSIDASE"/>
    <property type="match status" value="1"/>
</dbReference>
<evidence type="ECO:0000256" key="3">
    <source>
        <dbReference type="ARBA" id="ARBA00007658"/>
    </source>
</evidence>
<name>A0A067SM72_GALM3</name>
<dbReference type="Proteomes" id="UP000027222">
    <property type="component" value="Unassembled WGS sequence"/>
</dbReference>
<evidence type="ECO:0000256" key="14">
    <source>
        <dbReference type="SAM" id="MobiDB-lite"/>
    </source>
</evidence>
<dbReference type="SUPFAM" id="SSF48225">
    <property type="entry name" value="Seven-hairpin glycosidases"/>
    <property type="match status" value="1"/>
</dbReference>
<evidence type="ECO:0000313" key="15">
    <source>
        <dbReference type="EMBL" id="KDR68814.1"/>
    </source>
</evidence>
<dbReference type="GO" id="GO:0004571">
    <property type="term" value="F:mannosyl-oligosaccharide 1,2-alpha-mannosidase activity"/>
    <property type="evidence" value="ECO:0007669"/>
    <property type="project" value="UniProtKB-EC"/>
</dbReference>
<keyword evidence="13" id="KW-0326">Glycosidase</keyword>
<evidence type="ECO:0000256" key="2">
    <source>
        <dbReference type="ARBA" id="ARBA00004922"/>
    </source>
</evidence>
<dbReference type="InterPro" id="IPR036026">
    <property type="entry name" value="Seven-hairpin_glycosidases"/>
</dbReference>
<dbReference type="GO" id="GO:0005509">
    <property type="term" value="F:calcium ion binding"/>
    <property type="evidence" value="ECO:0007669"/>
    <property type="project" value="InterPro"/>
</dbReference>
<feature type="active site" description="Proton donor" evidence="10">
    <location>
        <position position="177"/>
    </location>
</feature>
<dbReference type="PRINTS" id="PR00747">
    <property type="entry name" value="GLYHDRLASE47"/>
</dbReference>
<comment type="cofactor">
    <cofactor evidence="1 11">
        <name>Ca(2+)</name>
        <dbReference type="ChEBI" id="CHEBI:29108"/>
    </cofactor>
</comment>
<comment type="pathway">
    <text evidence="2">Protein modification; protein glycosylation.</text>
</comment>
<dbReference type="GO" id="GO:0036503">
    <property type="term" value="P:ERAD pathway"/>
    <property type="evidence" value="ECO:0007669"/>
    <property type="project" value="UniProtKB-ARBA"/>
</dbReference>
<dbReference type="GO" id="GO:0005783">
    <property type="term" value="C:endoplasmic reticulum"/>
    <property type="evidence" value="ECO:0007669"/>
    <property type="project" value="TreeGrafter"/>
</dbReference>
<dbReference type="AlphaFoldDB" id="A0A067SM72"/>
<accession>A0A067SM72</accession>
<feature type="binding site" evidence="11">
    <location>
        <position position="571"/>
    </location>
    <ligand>
        <name>Ca(2+)</name>
        <dbReference type="ChEBI" id="CHEBI:29108"/>
    </ligand>
</feature>
<dbReference type="EMBL" id="KL142406">
    <property type="protein sequence ID" value="KDR68814.1"/>
    <property type="molecule type" value="Genomic_DNA"/>
</dbReference>
<feature type="disulfide bond" evidence="12">
    <location>
        <begin position="383"/>
        <end position="430"/>
    </location>
</feature>
<dbReference type="InterPro" id="IPR012341">
    <property type="entry name" value="6hp_glycosidase-like_sf"/>
</dbReference>
<evidence type="ECO:0000256" key="10">
    <source>
        <dbReference type="PIRSR" id="PIRSR601382-1"/>
    </source>
</evidence>
<feature type="compositionally biased region" description="Polar residues" evidence="14">
    <location>
        <begin position="15"/>
        <end position="24"/>
    </location>
</feature>
<feature type="active site" evidence="10">
    <location>
        <position position="484"/>
    </location>
</feature>
<evidence type="ECO:0000256" key="8">
    <source>
        <dbReference type="ARBA" id="ARBA00047669"/>
    </source>
</evidence>
<dbReference type="Pfam" id="PF01532">
    <property type="entry name" value="Glyco_hydro_47"/>
    <property type="match status" value="1"/>
</dbReference>
<dbReference type="GO" id="GO:0016020">
    <property type="term" value="C:membrane"/>
    <property type="evidence" value="ECO:0007669"/>
    <property type="project" value="InterPro"/>
</dbReference>
<feature type="active site" description="Proton donor" evidence="10">
    <location>
        <position position="443"/>
    </location>
</feature>
<sequence length="588" mass="65943">MADTTSDDQKARAVSSGQASGNSKVQEHDQPPPTFGKLSAMMLVLAVVAYMYQTKLLSPFFGFIPKKELALDGRFGLGSGAQSNVEIQADITKRDEIVEAFKHAWSAYERDAMGKDEYHPLSKSGSDLAESGGIGYMVIDAIDTMQIMGLQEEYERARDWLVNTHTFDRDGNFNTFETTIRVLGGLLTAYHLSDEDPIFLEKAKELADRMMPVFETPSGLPLSMINLKQRKGVDDPNYAGLVSTAEASTLQLELKYLSFLTDDDNYWDKAEGVMRVIKASNLPSGLAPIYISAETGQFLFSEIRLGSRGDSFYEYLLKQYLQTSKSEPAYLEMYKQTMDAIHTTLVQKGMNNGLTYTTEVLPDRQQSGEVQWRLSPKQDHLVCFLAGSLMLGATTTGLAGSSVSVPPHPTELTATGRKDWQLGYELLETCIDTYKTPTGLSPEIVYFYTPENSEVADKTRDWYIKGNEDLAYPSYDARYILRPETVESLFIAYRLTGNQKYRDEGWKIFQSIQKFCRVESGGYASILNVDDAGTEKMDKMETFFVSETLKYLYLLFSDASLLPLDQYVFNTEAHPLPIFTPSGRTGHF</sequence>
<keyword evidence="16" id="KW-1185">Reference proteome</keyword>
<dbReference type="STRING" id="685588.A0A067SM72"/>
<keyword evidence="7 12" id="KW-1015">Disulfide bond</keyword>
<keyword evidence="6 11" id="KW-0106">Calcium</keyword>
<evidence type="ECO:0000256" key="4">
    <source>
        <dbReference type="ARBA" id="ARBA00022723"/>
    </source>
</evidence>
<proteinExistence type="inferred from homology"/>
<evidence type="ECO:0000256" key="5">
    <source>
        <dbReference type="ARBA" id="ARBA00022801"/>
    </source>
</evidence>
<reference evidence="16" key="1">
    <citation type="journal article" date="2014" name="Proc. Natl. Acad. Sci. U.S.A.">
        <title>Extensive sampling of basidiomycete genomes demonstrates inadequacy of the white-rot/brown-rot paradigm for wood decay fungi.</title>
        <authorList>
            <person name="Riley R."/>
            <person name="Salamov A.A."/>
            <person name="Brown D.W."/>
            <person name="Nagy L.G."/>
            <person name="Floudas D."/>
            <person name="Held B.W."/>
            <person name="Levasseur A."/>
            <person name="Lombard V."/>
            <person name="Morin E."/>
            <person name="Otillar R."/>
            <person name="Lindquist E.A."/>
            <person name="Sun H."/>
            <person name="LaButti K.M."/>
            <person name="Schmutz J."/>
            <person name="Jabbour D."/>
            <person name="Luo H."/>
            <person name="Baker S.E."/>
            <person name="Pisabarro A.G."/>
            <person name="Walton J.D."/>
            <person name="Blanchette R.A."/>
            <person name="Henrissat B."/>
            <person name="Martin F."/>
            <person name="Cullen D."/>
            <person name="Hibbett D.S."/>
            <person name="Grigoriev I.V."/>
        </authorList>
    </citation>
    <scope>NUCLEOTIDE SEQUENCE [LARGE SCALE GENOMIC DNA]</scope>
    <source>
        <strain evidence="16">CBS 339.88</strain>
    </source>
</reference>
<feature type="region of interest" description="Disordered" evidence="14">
    <location>
        <begin position="1"/>
        <end position="33"/>
    </location>
</feature>
<comment type="similarity">
    <text evidence="3 13">Belongs to the glycosyl hydrolase 47 family.</text>
</comment>
<evidence type="ECO:0000256" key="6">
    <source>
        <dbReference type="ARBA" id="ARBA00022837"/>
    </source>
</evidence>
<protein>
    <recommendedName>
        <fullName evidence="13">alpha-1,2-Mannosidase</fullName>
        <ecNumber evidence="13">3.2.1.-</ecNumber>
    </recommendedName>
</protein>
<dbReference type="OrthoDB" id="8118055at2759"/>
<comment type="catalytic activity">
    <reaction evidence="9">
        <text>N(4)-(alpha-D-Man-(1-&gt;2)-alpha-D-Man-(1-&gt;2)-alpha-D-Man-(1-&gt;3)-[alpha-D-Man-(1-&gt;2)-alpha-D-Man-(1-&gt;3)-[alpha-D-Man-(1-&gt;2)-alpha-D-Man-(1-&gt;6)]-alpha-D-Man-(1-&gt;6)]-beta-D-Man-(1-&gt;4)-beta-D-GlcNAc-(1-&gt;4)-beta-D-GlcNAc)-L-asparaginyl-[protein] (N-glucan mannose isomer 9A1,2,3B1,2,3) + 4 H2O = N(4)-(alpha-D-Man-(1-&gt;3)-[alpha-D-Man-(1-&gt;3)-[alpha-D-Man-(1-&gt;6)]-alpha-D-Man-(1-&gt;6)]-beta-D-Man-(1-&gt;4)-beta-D-GlcNAc-(1-&gt;4)-beta-D-GlcNAc)-L-asparaginyl-[protein] (N-glucan mannose isomer 5A1,2) + 4 beta-D-mannose</text>
        <dbReference type="Rhea" id="RHEA:56008"/>
        <dbReference type="Rhea" id="RHEA-COMP:14356"/>
        <dbReference type="Rhea" id="RHEA-COMP:14367"/>
        <dbReference type="ChEBI" id="CHEBI:15377"/>
        <dbReference type="ChEBI" id="CHEBI:28563"/>
        <dbReference type="ChEBI" id="CHEBI:59087"/>
        <dbReference type="ChEBI" id="CHEBI:139493"/>
        <dbReference type="EC" id="3.2.1.113"/>
    </reaction>
</comment>
<keyword evidence="4 11" id="KW-0479">Metal-binding</keyword>
<dbReference type="EC" id="3.2.1.-" evidence="13"/>
<evidence type="ECO:0000256" key="12">
    <source>
        <dbReference type="PIRSR" id="PIRSR601382-3"/>
    </source>
</evidence>
<organism evidence="15 16">
    <name type="scientific">Galerina marginata (strain CBS 339.88)</name>
    <dbReference type="NCBI Taxonomy" id="685588"/>
    <lineage>
        <taxon>Eukaryota</taxon>
        <taxon>Fungi</taxon>
        <taxon>Dikarya</taxon>
        <taxon>Basidiomycota</taxon>
        <taxon>Agaricomycotina</taxon>
        <taxon>Agaricomycetes</taxon>
        <taxon>Agaricomycetidae</taxon>
        <taxon>Agaricales</taxon>
        <taxon>Agaricineae</taxon>
        <taxon>Strophariaceae</taxon>
        <taxon>Galerina</taxon>
    </lineage>
</organism>
<evidence type="ECO:0000313" key="16">
    <source>
        <dbReference type="Proteomes" id="UP000027222"/>
    </source>
</evidence>